<organism evidence="1 2">
    <name type="scientific">Candidatus Gottesmanbacteria bacterium GW2011_GWA2_42_18</name>
    <dbReference type="NCBI Taxonomy" id="1618442"/>
    <lineage>
        <taxon>Bacteria</taxon>
        <taxon>Candidatus Gottesmaniibacteriota</taxon>
    </lineage>
</organism>
<protein>
    <submittedName>
        <fullName evidence="1">Uncharacterized protein</fullName>
    </submittedName>
</protein>
<evidence type="ECO:0000313" key="2">
    <source>
        <dbReference type="Proteomes" id="UP000034320"/>
    </source>
</evidence>
<sequence>MQISLKSLLLAANYPEEEVGLLLSKEEFLTDEEKFKLTETAWYLISQKYISMQNLHNTQVWREIGEGKRKYNKNDFEEIKARLIHEIIEKLEITNEQTLIDEVRQKLEKFKTEKANS</sequence>
<accession>A0A0G0ZDV2</accession>
<gene>
    <name evidence="1" type="ORF">UV09_C0012G0033</name>
</gene>
<dbReference type="EMBL" id="LCDD01000012">
    <property type="protein sequence ID" value="KKS46864.1"/>
    <property type="molecule type" value="Genomic_DNA"/>
</dbReference>
<proteinExistence type="predicted"/>
<dbReference type="AlphaFoldDB" id="A0A0G0ZDV2"/>
<dbReference type="Proteomes" id="UP000034320">
    <property type="component" value="Unassembled WGS sequence"/>
</dbReference>
<reference evidence="1 2" key="1">
    <citation type="journal article" date="2015" name="Nature">
        <title>rRNA introns, odd ribosomes, and small enigmatic genomes across a large radiation of phyla.</title>
        <authorList>
            <person name="Brown C.T."/>
            <person name="Hug L.A."/>
            <person name="Thomas B.C."/>
            <person name="Sharon I."/>
            <person name="Castelle C.J."/>
            <person name="Singh A."/>
            <person name="Wilkins M.J."/>
            <person name="Williams K.H."/>
            <person name="Banfield J.F."/>
        </authorList>
    </citation>
    <scope>NUCLEOTIDE SEQUENCE [LARGE SCALE GENOMIC DNA]</scope>
</reference>
<name>A0A0G0ZDV2_9BACT</name>
<evidence type="ECO:0000313" key="1">
    <source>
        <dbReference type="EMBL" id="KKS46864.1"/>
    </source>
</evidence>
<comment type="caution">
    <text evidence="1">The sequence shown here is derived from an EMBL/GenBank/DDBJ whole genome shotgun (WGS) entry which is preliminary data.</text>
</comment>